<accession>A0A1B5KU91</accession>
<reference evidence="2" key="1">
    <citation type="journal article" date="2016" name="Genome Announc.">
        <title>Genome Sequence of Ustilaginoidea virens IPU010, a Rice Pathogenic Fungus Causing False Smut.</title>
        <authorList>
            <person name="Kumagai T."/>
            <person name="Ishii T."/>
            <person name="Terai G."/>
            <person name="Umemura M."/>
            <person name="Machida M."/>
            <person name="Asai K."/>
        </authorList>
    </citation>
    <scope>NUCLEOTIDE SEQUENCE [LARGE SCALE GENOMIC DNA]</scope>
    <source>
        <strain evidence="2">IPU010</strain>
    </source>
</reference>
<reference evidence="3" key="3">
    <citation type="submission" date="2020-03" db="EMBL/GenBank/DDBJ databases">
        <title>A mixture of massive structural variations and highly conserved coding sequences in Ustilaginoidea virens genome.</title>
        <authorList>
            <person name="Zhang K."/>
            <person name="Zhao Z."/>
            <person name="Zhang Z."/>
            <person name="Li Y."/>
            <person name="Hsiang T."/>
            <person name="Sun W."/>
        </authorList>
    </citation>
    <scope>NUCLEOTIDE SEQUENCE</scope>
    <source>
        <strain evidence="3">UV-8b</strain>
    </source>
</reference>
<evidence type="ECO:0000313" key="2">
    <source>
        <dbReference type="EMBL" id="GAO14527.1"/>
    </source>
</evidence>
<feature type="compositionally biased region" description="Pro residues" evidence="1">
    <location>
        <begin position="53"/>
        <end position="67"/>
    </location>
</feature>
<dbReference type="AlphaFoldDB" id="A0A1B5KU91"/>
<name>A0A1B5KU91_USTVR</name>
<dbReference type="KEGG" id="uvi:66065108"/>
<dbReference type="OrthoDB" id="5350396at2759"/>
<feature type="compositionally biased region" description="Polar residues" evidence="1">
    <location>
        <begin position="1"/>
        <end position="13"/>
    </location>
</feature>
<evidence type="ECO:0000256" key="1">
    <source>
        <dbReference type="SAM" id="MobiDB-lite"/>
    </source>
</evidence>
<proteinExistence type="predicted"/>
<keyword evidence="4" id="KW-1185">Reference proteome</keyword>
<sequence>MPSPSSDSNGQSETEPRPRGQTVNILSFFKPVEPLPLPLPLPPPSDDASPNSEPKPPIPRPRSPPSSSPLSSEPPSTPPAPAVTEIRASDDEASDDDDSLVDISCLIGATSRTSVPARHDDPYSTPRAKRTAAAGLRSSPLAVTPRHKFDLKALAKDARSDDAAVASSLKVHRPAAAPGESGAEGFAADAAVGRHVAGVVKDKGGQDAHRVLRAVRRSEPACSQHRYLFFADNHGPPDAPEPPSLPKGSPWHLLTQGSVESRERHLTSGLPQTILRKKGGLPDSLFEWMLDSLCAQSSAIIRQEYCNMIASCPEQVGRLLTADRARQVFIRLGARDLGPAAADLAADLAVSSSDDMEPYDERDWSCLKSFISLLGLVAGRLTVRAAAYAAQTLVQLALDSLLISNVDVLCEFEYTIQQLADAIPGPSWNSFCSETCSLVNTRVDSCTVKTTALSCLPVCSRRTHDLRRRIAVADLFHDDALAARSPEDVVTLRSIIDLLSGERFAIRQSTDFSELRASVILVNIAVDDGSVASFDDADGELDFNAQVDELAGRLREIWRKTNDSGMKLSRTEAKSVVEWVQQRLAHSVRTRPKAKKSVFDLPGQQKDLFLPRQREYMKRFLAIKPKSTLAEEAEAEEQRRRATELDADTIVVAAE</sequence>
<dbReference type="Proteomes" id="UP000027002">
    <property type="component" value="Chromosome 3"/>
</dbReference>
<reference evidence="5" key="2">
    <citation type="journal article" date="2016" name="Genome Announc.">
        <title>Genome sequence of Ustilaginoidea virens IPU010, a rice pathogenic fungus causing false smut.</title>
        <authorList>
            <person name="Kumagai T."/>
            <person name="Ishii T."/>
            <person name="Terai G."/>
            <person name="Umemura M."/>
            <person name="Machida M."/>
            <person name="Asai K."/>
        </authorList>
    </citation>
    <scope>NUCLEOTIDE SEQUENCE [LARGE SCALE GENOMIC DNA]</scope>
    <source>
        <strain evidence="5">IPU010</strain>
    </source>
</reference>
<feature type="compositionally biased region" description="Acidic residues" evidence="1">
    <location>
        <begin position="91"/>
        <end position="100"/>
    </location>
</feature>
<dbReference type="EMBL" id="CP072755">
    <property type="protein sequence ID" value="QUC20089.1"/>
    <property type="molecule type" value="Genomic_DNA"/>
</dbReference>
<dbReference type="Proteomes" id="UP000054053">
    <property type="component" value="Unassembled WGS sequence"/>
</dbReference>
<gene>
    <name evidence="3" type="ORF">UV8b_04330</name>
    <name evidence="2" type="ORF">UVI_02032380</name>
</gene>
<feature type="compositionally biased region" description="Pro residues" evidence="1">
    <location>
        <begin position="33"/>
        <end position="45"/>
    </location>
</feature>
<protein>
    <submittedName>
        <fullName evidence="2">Uncharacterized protein</fullName>
    </submittedName>
</protein>
<dbReference type="EMBL" id="BBTG02000015">
    <property type="protein sequence ID" value="GAO14527.1"/>
    <property type="molecule type" value="Genomic_DNA"/>
</dbReference>
<evidence type="ECO:0000313" key="5">
    <source>
        <dbReference type="Proteomes" id="UP000054053"/>
    </source>
</evidence>
<dbReference type="RefSeq" id="XP_042997762.1">
    <property type="nucleotide sequence ID" value="XM_043141828.1"/>
</dbReference>
<evidence type="ECO:0000313" key="3">
    <source>
        <dbReference type="EMBL" id="QUC20089.1"/>
    </source>
</evidence>
<organism evidence="2 5">
    <name type="scientific">Ustilaginoidea virens</name>
    <name type="common">Rice false smut fungus</name>
    <name type="synonym">Villosiclava virens</name>
    <dbReference type="NCBI Taxonomy" id="1159556"/>
    <lineage>
        <taxon>Eukaryota</taxon>
        <taxon>Fungi</taxon>
        <taxon>Dikarya</taxon>
        <taxon>Ascomycota</taxon>
        <taxon>Pezizomycotina</taxon>
        <taxon>Sordariomycetes</taxon>
        <taxon>Hypocreomycetidae</taxon>
        <taxon>Hypocreales</taxon>
        <taxon>Clavicipitaceae</taxon>
        <taxon>Ustilaginoidea</taxon>
    </lineage>
</organism>
<dbReference type="GeneID" id="66065108"/>
<feature type="region of interest" description="Disordered" evidence="1">
    <location>
        <begin position="1"/>
        <end position="137"/>
    </location>
</feature>
<evidence type="ECO:0000313" key="4">
    <source>
        <dbReference type="Proteomes" id="UP000027002"/>
    </source>
</evidence>